<proteinExistence type="predicted"/>
<gene>
    <name evidence="2" type="ORF">ERICV_05036</name>
</gene>
<dbReference type="RefSeq" id="WP_024094413.1">
    <property type="nucleotide sequence ID" value="NZ_CP019651.1"/>
</dbReference>
<keyword evidence="2" id="KW-0614">Plasmid</keyword>
<evidence type="ECO:0000313" key="3">
    <source>
        <dbReference type="Proteomes" id="UP000464330"/>
    </source>
</evidence>
<reference evidence="2 3" key="1">
    <citation type="journal article" date="2020" name="Int. J. Med. Microbiol.">
        <title>Discovery of Paenibacillus larvae ERIC V: Phenotypic and genomic comparison to genotypes ERIC I-IV reveal different inventories of virulence factors which correlate with epidemiological prevalences of American Foulbrood.</title>
        <authorList>
            <person name="Beims H."/>
            <person name="Bunk B."/>
            <person name="Erler S."/>
            <person name="Mohr K.I."/>
            <person name="Sproer C."/>
            <person name="Pradella S."/>
            <person name="Gunther G."/>
            <person name="Rohde M."/>
            <person name="von der Ohe W."/>
            <person name="Steinert M."/>
        </authorList>
    </citation>
    <scope>NUCLEOTIDE SEQUENCE [LARGE SCALE GENOMIC DNA]</scope>
    <source>
        <strain evidence="2">Eric_V</strain>
        <plasmid evidence="2">unnamed1</plasmid>
    </source>
</reference>
<evidence type="ECO:0000256" key="1">
    <source>
        <dbReference type="SAM" id="MobiDB-lite"/>
    </source>
</evidence>
<dbReference type="Pfam" id="PF25680">
    <property type="entry name" value="Mom"/>
    <property type="match status" value="1"/>
</dbReference>
<evidence type="ECO:0000313" key="2">
    <source>
        <dbReference type="EMBL" id="QHZ54020.1"/>
    </source>
</evidence>
<name>A0A6C0QZK3_9BACL</name>
<protein>
    <submittedName>
        <fullName evidence="2">Uncharacterized protein</fullName>
    </submittedName>
</protein>
<organism evidence="2 3">
    <name type="scientific">Paenibacillus larvae subsp. larvae</name>
    <dbReference type="NCBI Taxonomy" id="147375"/>
    <lineage>
        <taxon>Bacteria</taxon>
        <taxon>Bacillati</taxon>
        <taxon>Bacillota</taxon>
        <taxon>Bacilli</taxon>
        <taxon>Bacillales</taxon>
        <taxon>Paenibacillaceae</taxon>
        <taxon>Paenibacillus</taxon>
    </lineage>
</organism>
<feature type="compositionally biased region" description="Basic and acidic residues" evidence="1">
    <location>
        <begin position="135"/>
        <end position="146"/>
    </location>
</feature>
<geneLocation type="plasmid" evidence="2 3">
    <name>unnamed1</name>
</geneLocation>
<sequence>MKNRISLEVSHSTKLDKWIAGRHYLKSTPAGARLRLWILDDQGNRIGAMMWGRPVARNLEQTSLLELTRMYLIDDTIPNAESKALSLARKYIRKHFPDVKGLVAYSSTGQGHEGIIYKADNWFMFGLTKSGKWSNRDGRTDRDTSGKVRWCRSP</sequence>
<dbReference type="AlphaFoldDB" id="A0A6C0QZK3"/>
<dbReference type="Proteomes" id="UP000464330">
    <property type="component" value="Plasmid unnamed1"/>
</dbReference>
<dbReference type="EMBL" id="CP019718">
    <property type="protein sequence ID" value="QHZ54020.1"/>
    <property type="molecule type" value="Genomic_DNA"/>
</dbReference>
<dbReference type="InterPro" id="IPR057895">
    <property type="entry name" value="Mom"/>
</dbReference>
<feature type="region of interest" description="Disordered" evidence="1">
    <location>
        <begin position="135"/>
        <end position="154"/>
    </location>
</feature>
<accession>A0A6C0QZK3</accession>